<organism evidence="3 4">
    <name type="scientific">Desulfonatronum thiosulfatophilum</name>
    <dbReference type="NCBI Taxonomy" id="617002"/>
    <lineage>
        <taxon>Bacteria</taxon>
        <taxon>Pseudomonadati</taxon>
        <taxon>Thermodesulfobacteriota</taxon>
        <taxon>Desulfovibrionia</taxon>
        <taxon>Desulfovibrionales</taxon>
        <taxon>Desulfonatronaceae</taxon>
        <taxon>Desulfonatronum</taxon>
    </lineage>
</organism>
<dbReference type="InterPro" id="IPR036165">
    <property type="entry name" value="YefM-like_sf"/>
</dbReference>
<reference evidence="3 4" key="1">
    <citation type="submission" date="2016-10" db="EMBL/GenBank/DDBJ databases">
        <authorList>
            <person name="de Groot N.N."/>
        </authorList>
    </citation>
    <scope>NUCLEOTIDE SEQUENCE [LARGE SCALE GENOMIC DNA]</scope>
    <source>
        <strain evidence="3 4">ASO4-2</strain>
    </source>
</reference>
<dbReference type="InterPro" id="IPR006442">
    <property type="entry name" value="Antitoxin_Phd/YefM"/>
</dbReference>
<evidence type="ECO:0000313" key="4">
    <source>
        <dbReference type="Proteomes" id="UP000198771"/>
    </source>
</evidence>
<sequence length="95" mass="10861">MKIISDREFRNNPGKLRKELEHGDVVLAKRGKPYAVMLPVMNIERLDEVLELASRIKAQMALSRVRNKAALSGMDQLSEAEIDAEISEVRKERRT</sequence>
<name>A0A1G6DYV9_9BACT</name>
<dbReference type="RefSeq" id="WP_161946325.1">
    <property type="nucleotide sequence ID" value="NZ_FMXO01000014.1"/>
</dbReference>
<gene>
    <name evidence="3" type="ORF">SAMN05660653_02490</name>
</gene>
<comment type="function">
    <text evidence="2">Antitoxin component of a type II toxin-antitoxin (TA) system.</text>
</comment>
<dbReference type="Pfam" id="PF02604">
    <property type="entry name" value="PhdYeFM_antitox"/>
    <property type="match status" value="1"/>
</dbReference>
<proteinExistence type="inferred from homology"/>
<evidence type="ECO:0000256" key="2">
    <source>
        <dbReference type="RuleBase" id="RU362080"/>
    </source>
</evidence>
<accession>A0A1G6DYV9</accession>
<evidence type="ECO:0000256" key="1">
    <source>
        <dbReference type="ARBA" id="ARBA00009981"/>
    </source>
</evidence>
<keyword evidence="4" id="KW-1185">Reference proteome</keyword>
<comment type="similarity">
    <text evidence="1 2">Belongs to the phD/YefM antitoxin family.</text>
</comment>
<evidence type="ECO:0000313" key="3">
    <source>
        <dbReference type="EMBL" id="SDB50321.1"/>
    </source>
</evidence>
<dbReference type="STRING" id="617002.SAMN05660653_02490"/>
<protein>
    <recommendedName>
        <fullName evidence="2">Antitoxin</fullName>
    </recommendedName>
</protein>
<dbReference type="AlphaFoldDB" id="A0A1G6DYV9"/>
<dbReference type="Proteomes" id="UP000198771">
    <property type="component" value="Unassembled WGS sequence"/>
</dbReference>
<dbReference type="SUPFAM" id="SSF143120">
    <property type="entry name" value="YefM-like"/>
    <property type="match status" value="1"/>
</dbReference>
<dbReference type="EMBL" id="FMXO01000014">
    <property type="protein sequence ID" value="SDB50321.1"/>
    <property type="molecule type" value="Genomic_DNA"/>
</dbReference>
<dbReference type="OrthoDB" id="5471694at2"/>